<accession>A0A495XQ37</accession>
<proteinExistence type="predicted"/>
<dbReference type="InterPro" id="IPR036188">
    <property type="entry name" value="FAD/NAD-bd_sf"/>
</dbReference>
<dbReference type="SUPFAM" id="SSF54373">
    <property type="entry name" value="FAD-linked reductases, C-terminal domain"/>
    <property type="match status" value="1"/>
</dbReference>
<dbReference type="SUPFAM" id="SSF51905">
    <property type="entry name" value="FAD/NAD(P)-binding domain"/>
    <property type="match status" value="1"/>
</dbReference>
<evidence type="ECO:0000256" key="2">
    <source>
        <dbReference type="ARBA" id="ARBA00022630"/>
    </source>
</evidence>
<dbReference type="OrthoDB" id="9782160at2"/>
<organism evidence="7 8">
    <name type="scientific">Saccharothrix variisporea</name>
    <dbReference type="NCBI Taxonomy" id="543527"/>
    <lineage>
        <taxon>Bacteria</taxon>
        <taxon>Bacillati</taxon>
        <taxon>Actinomycetota</taxon>
        <taxon>Actinomycetes</taxon>
        <taxon>Pseudonocardiales</taxon>
        <taxon>Pseudonocardiaceae</taxon>
        <taxon>Saccharothrix</taxon>
    </lineage>
</organism>
<keyword evidence="4" id="KW-0560">Oxidoreductase</keyword>
<reference evidence="7 8" key="1">
    <citation type="submission" date="2018-10" db="EMBL/GenBank/DDBJ databases">
        <title>Sequencing the genomes of 1000 actinobacteria strains.</title>
        <authorList>
            <person name="Klenk H.-P."/>
        </authorList>
    </citation>
    <scope>NUCLEOTIDE SEQUENCE [LARGE SCALE GENOMIC DNA]</scope>
    <source>
        <strain evidence="7 8">DSM 43911</strain>
    </source>
</reference>
<keyword evidence="2" id="KW-0285">Flavoprotein</keyword>
<dbReference type="AlphaFoldDB" id="A0A495XQ37"/>
<dbReference type="Gene3D" id="3.50.50.60">
    <property type="entry name" value="FAD/NAD(P)-binding domain"/>
    <property type="match status" value="1"/>
</dbReference>
<keyword evidence="8" id="KW-1185">Reference proteome</keyword>
<sequence length="393" mass="42718">MAEVLIAGGGIAGVATALAVARSGHRVLVLERNAEFTELGAGIQLGPNAFRALDRLGVGEQVQAGAVMVEALSLMDGVTGQRITQLPLTGEFRERFGYPYAVVHRIDLYSVLLAACRSHKAIELRTDAPVRDYRCDGKEVSVTLASGEVVRGDALIGADGIRSTIRAQMLGDGEPRVSGHTIYRSVVPMESVPDRLRWNTVTLWAAPKHHFVHYPIAGGKFLNLAATIDNAATEVVSGRPVDRDLVLATFAHLPATARDFLHLGQEWRTWVLCDRDPVRRWNDGRVVLLGDAAHPMLQYAAQGACMALEDAVCLGDLLAEGDSDFTAVFERFTAERAERTGWVQEISRAIGEQVYHPAGVAAEERNASLGAHTLTDLLDLVDRLYREPVPSTR</sequence>
<dbReference type="GO" id="GO:0071949">
    <property type="term" value="F:FAD binding"/>
    <property type="evidence" value="ECO:0007669"/>
    <property type="project" value="InterPro"/>
</dbReference>
<evidence type="ECO:0000313" key="7">
    <source>
        <dbReference type="EMBL" id="RKT74563.1"/>
    </source>
</evidence>
<dbReference type="Proteomes" id="UP000272729">
    <property type="component" value="Unassembled WGS sequence"/>
</dbReference>
<dbReference type="InterPro" id="IPR050493">
    <property type="entry name" value="FAD-dep_Monooxygenase_BioMet"/>
</dbReference>
<comment type="caution">
    <text evidence="7">The sequence shown here is derived from an EMBL/GenBank/DDBJ whole genome shotgun (WGS) entry which is preliminary data.</text>
</comment>
<dbReference type="RefSeq" id="WP_121229435.1">
    <property type="nucleotide sequence ID" value="NZ_JBIUBA010000003.1"/>
</dbReference>
<protein>
    <submittedName>
        <fullName evidence="7">3-hydroxybenzoate 6-hydroxylase</fullName>
    </submittedName>
</protein>
<keyword evidence="5" id="KW-0503">Monooxygenase</keyword>
<feature type="domain" description="FAD-binding" evidence="6">
    <location>
        <begin position="2"/>
        <end position="320"/>
    </location>
</feature>
<dbReference type="EMBL" id="RBXR01000001">
    <property type="protein sequence ID" value="RKT74563.1"/>
    <property type="molecule type" value="Genomic_DNA"/>
</dbReference>
<dbReference type="PANTHER" id="PTHR13789">
    <property type="entry name" value="MONOOXYGENASE"/>
    <property type="match status" value="1"/>
</dbReference>
<dbReference type="NCBIfam" id="NF006021">
    <property type="entry name" value="PRK08163.1"/>
    <property type="match status" value="1"/>
</dbReference>
<dbReference type="GO" id="GO:0004497">
    <property type="term" value="F:monooxygenase activity"/>
    <property type="evidence" value="ECO:0007669"/>
    <property type="project" value="UniProtKB-KW"/>
</dbReference>
<evidence type="ECO:0000256" key="5">
    <source>
        <dbReference type="ARBA" id="ARBA00023033"/>
    </source>
</evidence>
<evidence type="ECO:0000259" key="6">
    <source>
        <dbReference type="Pfam" id="PF01494"/>
    </source>
</evidence>
<evidence type="ECO:0000256" key="1">
    <source>
        <dbReference type="ARBA" id="ARBA00001974"/>
    </source>
</evidence>
<keyword evidence="3" id="KW-0274">FAD</keyword>
<gene>
    <name evidence="7" type="ORF">DFJ66_7925</name>
</gene>
<name>A0A495XQ37_9PSEU</name>
<comment type="cofactor">
    <cofactor evidence="1">
        <name>FAD</name>
        <dbReference type="ChEBI" id="CHEBI:57692"/>
    </cofactor>
</comment>
<dbReference type="PRINTS" id="PR00420">
    <property type="entry name" value="RNGMNOXGNASE"/>
</dbReference>
<dbReference type="PANTHER" id="PTHR13789:SF318">
    <property type="entry name" value="GERANYLGERANYL DIPHOSPHATE REDUCTASE"/>
    <property type="match status" value="1"/>
</dbReference>
<evidence type="ECO:0000256" key="4">
    <source>
        <dbReference type="ARBA" id="ARBA00023002"/>
    </source>
</evidence>
<evidence type="ECO:0000313" key="8">
    <source>
        <dbReference type="Proteomes" id="UP000272729"/>
    </source>
</evidence>
<evidence type="ECO:0000256" key="3">
    <source>
        <dbReference type="ARBA" id="ARBA00022827"/>
    </source>
</evidence>
<dbReference type="InterPro" id="IPR002938">
    <property type="entry name" value="FAD-bd"/>
</dbReference>
<dbReference type="Pfam" id="PF01494">
    <property type="entry name" value="FAD_binding_3"/>
    <property type="match status" value="1"/>
</dbReference>